<dbReference type="AlphaFoldDB" id="S7ZY75"/>
<dbReference type="OMA" id="DISNSPW"/>
<accession>S7ZY75</accession>
<dbReference type="eggNOG" id="ENOG502S77C">
    <property type="taxonomic scope" value="Eukaryota"/>
</dbReference>
<dbReference type="PANTHER" id="PTHR42339">
    <property type="entry name" value="HISTONE H1"/>
    <property type="match status" value="1"/>
</dbReference>
<keyword evidence="4" id="KW-1185">Reference proteome</keyword>
<dbReference type="STRING" id="1284197.S7ZY75"/>
<protein>
    <recommendedName>
        <fullName evidence="2">DUF7726 domain-containing protein</fullName>
    </recommendedName>
</protein>
<organism evidence="3 4">
    <name type="scientific">Dactylellina haptotyla (strain CBS 200.50)</name>
    <name type="common">Nematode-trapping fungus</name>
    <name type="synonym">Monacrosporium haptotylum</name>
    <dbReference type="NCBI Taxonomy" id="1284197"/>
    <lineage>
        <taxon>Eukaryota</taxon>
        <taxon>Fungi</taxon>
        <taxon>Dikarya</taxon>
        <taxon>Ascomycota</taxon>
        <taxon>Pezizomycotina</taxon>
        <taxon>Orbiliomycetes</taxon>
        <taxon>Orbiliales</taxon>
        <taxon>Orbiliaceae</taxon>
        <taxon>Dactylellina</taxon>
    </lineage>
</organism>
<feature type="compositionally biased region" description="Low complexity" evidence="1">
    <location>
        <begin position="201"/>
        <end position="234"/>
    </location>
</feature>
<name>S7ZY75_DACHA</name>
<dbReference type="PANTHER" id="PTHR42339:SF1">
    <property type="entry name" value="HISTONE H1"/>
    <property type="match status" value="1"/>
</dbReference>
<sequence length="387" mass="41558">MPAAKRKSTEAGLENQLPPVAQLLKQTPIKPTDGNAAKRLKSAQKTGTPLADISNSPWPIAWTAFGTGKYVEDPFHKVVPLAIPEVYKEALAPPPAAAKKASSRKSTTKKAPAKKATSQQTPVEVPVLVLEQPTVEQPVVEQPAPKPTTKKPAAKKASTATKKATPTTKKATPTTKKTAAKKADAPAPVVAAPAPVVVEAPAEAPAKTPSKATPKKPTTPTVKPTKASSKPSVPDISTIRLKGENTDSVPIFDTCDVVRRKITAALQSGGHTKASIMRTLATCTSEPTKPIPPNSFQRFMAATGRTGGCQNRTFYAGYVYFEKIRIAENKKKTKTREEMETAWGPKGMDYMNIGKPVFMHVTENMRTDQYGREILVRANGKEVILRT</sequence>
<evidence type="ECO:0000313" key="4">
    <source>
        <dbReference type="Proteomes" id="UP000015100"/>
    </source>
</evidence>
<feature type="region of interest" description="Disordered" evidence="1">
    <location>
        <begin position="93"/>
        <end position="186"/>
    </location>
</feature>
<feature type="domain" description="DUF7726" evidence="2">
    <location>
        <begin position="250"/>
        <end position="331"/>
    </location>
</feature>
<feature type="region of interest" description="Disordered" evidence="1">
    <location>
        <begin position="201"/>
        <end position="236"/>
    </location>
</feature>
<reference evidence="4" key="2">
    <citation type="submission" date="2013-04" db="EMBL/GenBank/DDBJ databases">
        <title>Genomic mechanisms accounting for the adaptation to parasitism in nematode-trapping fungi.</title>
        <authorList>
            <person name="Ahren D.G."/>
        </authorList>
    </citation>
    <scope>NUCLEOTIDE SEQUENCE [LARGE SCALE GENOMIC DNA]</scope>
    <source>
        <strain evidence="4">CBS 200.50</strain>
    </source>
</reference>
<dbReference type="OrthoDB" id="2592504at2759"/>
<dbReference type="InterPro" id="IPR056143">
    <property type="entry name" value="DUF7726"/>
</dbReference>
<feature type="compositionally biased region" description="Low complexity" evidence="1">
    <location>
        <begin position="155"/>
        <end position="177"/>
    </location>
</feature>
<feature type="compositionally biased region" description="Low complexity" evidence="1">
    <location>
        <begin position="114"/>
        <end position="136"/>
    </location>
</feature>
<proteinExistence type="predicted"/>
<reference evidence="3 4" key="1">
    <citation type="journal article" date="2013" name="PLoS Genet.">
        <title>Genomic mechanisms accounting for the adaptation to parasitism in nematode-trapping fungi.</title>
        <authorList>
            <person name="Meerupati T."/>
            <person name="Andersson K.M."/>
            <person name="Friman E."/>
            <person name="Kumar D."/>
            <person name="Tunlid A."/>
            <person name="Ahren D."/>
        </authorList>
    </citation>
    <scope>NUCLEOTIDE SEQUENCE [LARGE SCALE GENOMIC DNA]</scope>
    <source>
        <strain evidence="3 4">CBS 200.50</strain>
    </source>
</reference>
<comment type="caution">
    <text evidence="3">The sequence shown here is derived from an EMBL/GenBank/DDBJ whole genome shotgun (WGS) entry which is preliminary data.</text>
</comment>
<feature type="compositionally biased region" description="Basic residues" evidence="1">
    <location>
        <begin position="101"/>
        <end position="113"/>
    </location>
</feature>
<gene>
    <name evidence="3" type="ORF">H072_11251</name>
</gene>
<evidence type="ECO:0000256" key="1">
    <source>
        <dbReference type="SAM" id="MobiDB-lite"/>
    </source>
</evidence>
<dbReference type="Proteomes" id="UP000015100">
    <property type="component" value="Unassembled WGS sequence"/>
</dbReference>
<dbReference type="Pfam" id="PF24852">
    <property type="entry name" value="DUF7726"/>
    <property type="match status" value="1"/>
</dbReference>
<evidence type="ECO:0000313" key="3">
    <source>
        <dbReference type="EMBL" id="EPS35369.1"/>
    </source>
</evidence>
<dbReference type="HOGENOM" id="CLU_713758_0_0_1"/>
<dbReference type="EMBL" id="AQGS01001161">
    <property type="protein sequence ID" value="EPS35369.1"/>
    <property type="molecule type" value="Genomic_DNA"/>
</dbReference>
<evidence type="ECO:0000259" key="2">
    <source>
        <dbReference type="Pfam" id="PF24852"/>
    </source>
</evidence>